<evidence type="ECO:0000256" key="1">
    <source>
        <dbReference type="SAM" id="MobiDB-lite"/>
    </source>
</evidence>
<evidence type="ECO:0000313" key="3">
    <source>
        <dbReference type="Proteomes" id="UP000265618"/>
    </source>
</evidence>
<comment type="caution">
    <text evidence="2">The sequence shown here is derived from an EMBL/GenBank/DDBJ whole genome shotgun (WGS) entry which is preliminary data.</text>
</comment>
<dbReference type="OrthoDB" id="184876at2759"/>
<dbReference type="InterPro" id="IPR005301">
    <property type="entry name" value="MOB_kinase_act_fam"/>
</dbReference>
<keyword evidence="3" id="KW-1185">Reference proteome</keyword>
<sequence>MDNLSEYEFSYSDSDTEESDWSSEDDDLMARAVTGGVQRNTIPLSAGKFFGSIVRRLHRVFAHAYYHHRPQFDQFEAETHLCQRFNVFVVKFALMHSNQFLFKL</sequence>
<keyword evidence="2" id="KW-0808">Transferase</keyword>
<feature type="compositionally biased region" description="Low complexity" evidence="1">
    <location>
        <begin position="1"/>
        <end position="13"/>
    </location>
</feature>
<dbReference type="Pfam" id="PF03637">
    <property type="entry name" value="Mob1_phocein"/>
    <property type="match status" value="1"/>
</dbReference>
<dbReference type="GO" id="GO:0016301">
    <property type="term" value="F:kinase activity"/>
    <property type="evidence" value="ECO:0007669"/>
    <property type="project" value="UniProtKB-KW"/>
</dbReference>
<protein>
    <submittedName>
        <fullName evidence="2">MOB kinase activator family protein</fullName>
    </submittedName>
</protein>
<organism evidence="2 3">
    <name type="scientific">Kipferlia bialata</name>
    <dbReference type="NCBI Taxonomy" id="797122"/>
    <lineage>
        <taxon>Eukaryota</taxon>
        <taxon>Metamonada</taxon>
        <taxon>Carpediemonas-like organisms</taxon>
        <taxon>Kipferlia</taxon>
    </lineage>
</organism>
<keyword evidence="2" id="KW-0418">Kinase</keyword>
<accession>A0A9K3D3M5</accession>
<dbReference type="Proteomes" id="UP000265618">
    <property type="component" value="Unassembled WGS sequence"/>
</dbReference>
<dbReference type="Gene3D" id="1.20.140.30">
    <property type="entry name" value="MOB kinase activator"/>
    <property type="match status" value="1"/>
</dbReference>
<feature type="compositionally biased region" description="Acidic residues" evidence="1">
    <location>
        <begin position="14"/>
        <end position="23"/>
    </location>
</feature>
<dbReference type="AlphaFoldDB" id="A0A9K3D3M5"/>
<dbReference type="EMBL" id="BDIP01003382">
    <property type="protein sequence ID" value="GIQ87635.1"/>
    <property type="molecule type" value="Genomic_DNA"/>
</dbReference>
<name>A0A9K3D3M5_9EUKA</name>
<feature type="region of interest" description="Disordered" evidence="1">
    <location>
        <begin position="1"/>
        <end position="23"/>
    </location>
</feature>
<gene>
    <name evidence="2" type="ORF">KIPB_009713</name>
</gene>
<dbReference type="InterPro" id="IPR036703">
    <property type="entry name" value="MOB_kinase_act_sf"/>
</dbReference>
<dbReference type="SMART" id="SM01388">
    <property type="entry name" value="Mob1_phocein"/>
    <property type="match status" value="1"/>
</dbReference>
<reference evidence="2 3" key="1">
    <citation type="journal article" date="2018" name="PLoS ONE">
        <title>The draft genome of Kipferlia bialata reveals reductive genome evolution in fornicate parasites.</title>
        <authorList>
            <person name="Tanifuji G."/>
            <person name="Takabayashi S."/>
            <person name="Kume K."/>
            <person name="Takagi M."/>
            <person name="Nakayama T."/>
            <person name="Kamikawa R."/>
            <person name="Inagaki Y."/>
            <person name="Hashimoto T."/>
        </authorList>
    </citation>
    <scope>NUCLEOTIDE SEQUENCE [LARGE SCALE GENOMIC DNA]</scope>
    <source>
        <strain evidence="2">NY0173</strain>
    </source>
</reference>
<dbReference type="SUPFAM" id="SSF101152">
    <property type="entry name" value="Mob1/phocein"/>
    <property type="match status" value="1"/>
</dbReference>
<evidence type="ECO:0000313" key="2">
    <source>
        <dbReference type="EMBL" id="GIQ87635.1"/>
    </source>
</evidence>
<proteinExistence type="predicted"/>